<feature type="transmembrane region" description="Helical" evidence="6">
    <location>
        <begin position="261"/>
        <end position="284"/>
    </location>
</feature>
<evidence type="ECO:0000256" key="2">
    <source>
        <dbReference type="ARBA" id="ARBA00022475"/>
    </source>
</evidence>
<evidence type="ECO:0000256" key="3">
    <source>
        <dbReference type="ARBA" id="ARBA00022692"/>
    </source>
</evidence>
<dbReference type="Proteomes" id="UP000002320">
    <property type="component" value="Unassembled WGS sequence"/>
</dbReference>
<comment type="similarity">
    <text evidence="6">Belongs to the insect chemoreceptor superfamily. Gustatory receptor (GR) family.</text>
</comment>
<dbReference type="GO" id="GO:0007165">
    <property type="term" value="P:signal transduction"/>
    <property type="evidence" value="ECO:0007669"/>
    <property type="project" value="UniProtKB-KW"/>
</dbReference>
<accession>A0A1S4KIE7</accession>
<organism evidence="7 8">
    <name type="scientific">Culex quinquefasciatus</name>
    <name type="common">Southern house mosquito</name>
    <name type="synonym">Culex pungens</name>
    <dbReference type="NCBI Taxonomy" id="7176"/>
    <lineage>
        <taxon>Eukaryota</taxon>
        <taxon>Metazoa</taxon>
        <taxon>Ecdysozoa</taxon>
        <taxon>Arthropoda</taxon>
        <taxon>Hexapoda</taxon>
        <taxon>Insecta</taxon>
        <taxon>Pterygota</taxon>
        <taxon>Neoptera</taxon>
        <taxon>Endopterygota</taxon>
        <taxon>Diptera</taxon>
        <taxon>Nematocera</taxon>
        <taxon>Culicoidea</taxon>
        <taxon>Culicidae</taxon>
        <taxon>Culicinae</taxon>
        <taxon>Culicini</taxon>
        <taxon>Culex</taxon>
        <taxon>Culex</taxon>
    </lineage>
</organism>
<feature type="transmembrane region" description="Helical" evidence="6">
    <location>
        <begin position="34"/>
        <end position="54"/>
    </location>
</feature>
<evidence type="ECO:0000256" key="5">
    <source>
        <dbReference type="ARBA" id="ARBA00023136"/>
    </source>
</evidence>
<evidence type="ECO:0000256" key="1">
    <source>
        <dbReference type="ARBA" id="ARBA00004651"/>
    </source>
</evidence>
<comment type="subcellular location">
    <subcellularLocation>
        <location evidence="1 6">Cell membrane</location>
        <topology evidence="1 6">Multi-pass membrane protein</topology>
    </subcellularLocation>
</comment>
<dbReference type="InParanoid" id="A0A1S4KIE7"/>
<dbReference type="InterPro" id="IPR013604">
    <property type="entry name" value="7TM_chemorcpt"/>
</dbReference>
<comment type="caution">
    <text evidence="6">Lacks conserved residue(s) required for the propagation of feature annotation.</text>
</comment>
<keyword evidence="3 6" id="KW-0812">Transmembrane</keyword>
<keyword evidence="6" id="KW-0675">Receptor</keyword>
<dbReference type="EnsemblMetazoa" id="CPIJ039893-RA">
    <property type="protein sequence ID" value="CPIJ039893-PA"/>
    <property type="gene ID" value="CPIJ039893"/>
</dbReference>
<dbReference type="Pfam" id="PF08395">
    <property type="entry name" value="7tm_7"/>
    <property type="match status" value="1"/>
</dbReference>
<dbReference type="VEuPathDB" id="VectorBase:CPIJ039893"/>
<keyword evidence="5 6" id="KW-0472">Membrane</keyword>
<feature type="transmembrane region" description="Helical" evidence="6">
    <location>
        <begin position="128"/>
        <end position="150"/>
    </location>
</feature>
<evidence type="ECO:0000313" key="7">
    <source>
        <dbReference type="EnsemblMetazoa" id="CPIJ039893-PA"/>
    </source>
</evidence>
<dbReference type="GO" id="GO:0050909">
    <property type="term" value="P:sensory perception of taste"/>
    <property type="evidence" value="ECO:0007669"/>
    <property type="project" value="InterPro"/>
</dbReference>
<keyword evidence="4 6" id="KW-1133">Transmembrane helix</keyword>
<evidence type="ECO:0000313" key="8">
    <source>
        <dbReference type="Proteomes" id="UP000002320"/>
    </source>
</evidence>
<reference evidence="7" key="1">
    <citation type="submission" date="2020-05" db="UniProtKB">
        <authorList>
            <consortium name="EnsemblMetazoa"/>
        </authorList>
    </citation>
    <scope>IDENTIFICATION</scope>
    <source>
        <strain evidence="7">JHB</strain>
    </source>
</reference>
<dbReference type="AlphaFoldDB" id="A0A1S4KIE7"/>
<feature type="transmembrane region" description="Helical" evidence="6">
    <location>
        <begin position="342"/>
        <end position="364"/>
    </location>
</feature>
<proteinExistence type="inferred from homology"/>
<dbReference type="VEuPathDB" id="VectorBase:CQUJHB020442"/>
<name>A0A1S4KIE7_CULQU</name>
<keyword evidence="2 6" id="KW-1003">Cell membrane</keyword>
<dbReference type="GO" id="GO:0005886">
    <property type="term" value="C:plasma membrane"/>
    <property type="evidence" value="ECO:0007669"/>
    <property type="project" value="UniProtKB-SubCell"/>
</dbReference>
<comment type="function">
    <text evidence="6">Gustatory receptor which mediates acceptance or avoidance behavior, depending on its substrates.</text>
</comment>
<protein>
    <recommendedName>
        <fullName evidence="6">Gustatory receptor</fullName>
    </recommendedName>
</protein>
<keyword evidence="8" id="KW-1185">Reference proteome</keyword>
<evidence type="ECO:0000256" key="4">
    <source>
        <dbReference type="ARBA" id="ARBA00022989"/>
    </source>
</evidence>
<feature type="transmembrane region" description="Helical" evidence="6">
    <location>
        <begin position="66"/>
        <end position="86"/>
    </location>
</feature>
<keyword evidence="6" id="KW-0807">Transducer</keyword>
<evidence type="ECO:0000256" key="6">
    <source>
        <dbReference type="RuleBase" id="RU363108"/>
    </source>
</evidence>
<sequence>MALPIQSACSRVINFYSWIGYDYSNHKNQICWKFAAKLVVAFFWVSLVIWIRVPSINQQYGALNDLIKLIFYFSVFFTVLFESIWYRKSYSFLWEIFEQISAQFNLVQPKDYLEEINNIQSKHIKQTALLLSNEIVWFSFCSVIVAIQFFDYVSSFWISQILIVEILIDLRQFQVLFYIKLLNFYTQKLDCMLKVVANKKIMSLSKFNIETKVGTQVQLLLYHGSEAINDMFGKSLLIFILRWNLLLLTDMYWTVQAVYNLGYWFATSHLIRISSTMASFIVFVRACEQLSRQNDNIMHTLENICLNHQLTDAECSFEQMSCFIRQVNRYKPRITAMGFIEINVYFIASAIVSTFNYVAFYFGIEKIKSSL</sequence>